<comment type="caution">
    <text evidence="1">The sequence shown here is derived from an EMBL/GenBank/DDBJ whole genome shotgun (WGS) entry which is preliminary data.</text>
</comment>
<dbReference type="HOGENOM" id="CLU_3153811_0_0_4"/>
<dbReference type="EMBL" id="AEWV01000040">
    <property type="protein sequence ID" value="EGC16601.1"/>
    <property type="molecule type" value="Genomic_DNA"/>
</dbReference>
<proteinExistence type="predicted"/>
<evidence type="ECO:0000313" key="2">
    <source>
        <dbReference type="Proteomes" id="UP000004088"/>
    </source>
</evidence>
<name>F0F1I6_9NEIS</name>
<protein>
    <submittedName>
        <fullName evidence="1">Uncharacterized protein</fullName>
    </submittedName>
</protein>
<evidence type="ECO:0000313" key="1">
    <source>
        <dbReference type="EMBL" id="EGC16601.1"/>
    </source>
</evidence>
<sequence length="48" mass="5546">MTAKSSLHVVFGVQAAFWGYSGRKEWVWRRYAMKQHRIAGIPRCAGCF</sequence>
<keyword evidence="2" id="KW-1185">Reference proteome</keyword>
<gene>
    <name evidence="1" type="ORF">HMPREF9098_1971</name>
</gene>
<dbReference type="STRING" id="888741.HMPREF9098_1971"/>
<dbReference type="Proteomes" id="UP000004088">
    <property type="component" value="Unassembled WGS sequence"/>
</dbReference>
<accession>F0F1I6</accession>
<dbReference type="AlphaFoldDB" id="F0F1I6"/>
<reference evidence="1 2" key="1">
    <citation type="submission" date="2011-01" db="EMBL/GenBank/DDBJ databases">
        <authorList>
            <person name="Muzny D."/>
            <person name="Qin X."/>
            <person name="Deng J."/>
            <person name="Jiang H."/>
            <person name="Liu Y."/>
            <person name="Qu J."/>
            <person name="Song X.-Z."/>
            <person name="Zhang L."/>
            <person name="Thornton R."/>
            <person name="Coyle M."/>
            <person name="Francisco L."/>
            <person name="Jackson L."/>
            <person name="Javaid M."/>
            <person name="Korchina V."/>
            <person name="Kovar C."/>
            <person name="Mata R."/>
            <person name="Mathew T."/>
            <person name="Ngo R."/>
            <person name="Nguyen L."/>
            <person name="Nguyen N."/>
            <person name="Okwuonu G."/>
            <person name="Ongeri F."/>
            <person name="Pham C."/>
            <person name="Simmons D."/>
            <person name="Wilczek-Boney K."/>
            <person name="Hale W."/>
            <person name="Jakkamsetti A."/>
            <person name="Pham P."/>
            <person name="Ruth R."/>
            <person name="San Lucas F."/>
            <person name="Warren J."/>
            <person name="Zhang J."/>
            <person name="Zhao Z."/>
            <person name="Zhou C."/>
            <person name="Zhu D."/>
            <person name="Lee S."/>
            <person name="Bess C."/>
            <person name="Blankenburg K."/>
            <person name="Forbes L."/>
            <person name="Fu Q."/>
            <person name="Gubbala S."/>
            <person name="Hirani K."/>
            <person name="Jayaseelan J.C."/>
            <person name="Lara F."/>
            <person name="Munidasa M."/>
            <person name="Palculict T."/>
            <person name="Patil S."/>
            <person name="Pu L.-L."/>
            <person name="Saada N."/>
            <person name="Tang L."/>
            <person name="Weissenberger G."/>
            <person name="Zhu Y."/>
            <person name="Hemphill L."/>
            <person name="Shang Y."/>
            <person name="Youmans B."/>
            <person name="Ayvaz T."/>
            <person name="Ross M."/>
            <person name="Santibanez J."/>
            <person name="Aqrawi P."/>
            <person name="Gross S."/>
            <person name="Joshi V."/>
            <person name="Fowler G."/>
            <person name="Nazareth L."/>
            <person name="Reid J."/>
            <person name="Worley K."/>
            <person name="Petrosino J."/>
            <person name="Highlander S."/>
            <person name="Gibbs R."/>
        </authorList>
    </citation>
    <scope>NUCLEOTIDE SEQUENCE [LARGE SCALE GENOMIC DNA]</scope>
    <source>
        <strain evidence="1 2">ATCC 33394</strain>
    </source>
</reference>
<organism evidence="1 2">
    <name type="scientific">Kingella denitrificans ATCC 33394</name>
    <dbReference type="NCBI Taxonomy" id="888741"/>
    <lineage>
        <taxon>Bacteria</taxon>
        <taxon>Pseudomonadati</taxon>
        <taxon>Pseudomonadota</taxon>
        <taxon>Betaproteobacteria</taxon>
        <taxon>Neisseriales</taxon>
        <taxon>Neisseriaceae</taxon>
        <taxon>Kingella</taxon>
    </lineage>
</organism>